<proteinExistence type="predicted"/>
<name>A0ABP8USQ3_9ACTN</name>
<dbReference type="Gene3D" id="1.10.30.50">
    <property type="match status" value="1"/>
</dbReference>
<dbReference type="Pfam" id="PF02720">
    <property type="entry name" value="DUF222"/>
    <property type="match status" value="1"/>
</dbReference>
<evidence type="ECO:0000313" key="4">
    <source>
        <dbReference type="Proteomes" id="UP001501442"/>
    </source>
</evidence>
<dbReference type="SMART" id="SM00507">
    <property type="entry name" value="HNHc"/>
    <property type="match status" value="1"/>
</dbReference>
<gene>
    <name evidence="3" type="ORF">GCM10023196_090340</name>
</gene>
<dbReference type="GO" id="GO:0004519">
    <property type="term" value="F:endonuclease activity"/>
    <property type="evidence" value="ECO:0007669"/>
    <property type="project" value="UniProtKB-KW"/>
</dbReference>
<keyword evidence="4" id="KW-1185">Reference proteome</keyword>
<organism evidence="3 4">
    <name type="scientific">Actinoallomurus vinaceus</name>
    <dbReference type="NCBI Taxonomy" id="1080074"/>
    <lineage>
        <taxon>Bacteria</taxon>
        <taxon>Bacillati</taxon>
        <taxon>Actinomycetota</taxon>
        <taxon>Actinomycetes</taxon>
        <taxon>Streptosporangiales</taxon>
        <taxon>Thermomonosporaceae</taxon>
        <taxon>Actinoallomurus</taxon>
    </lineage>
</organism>
<keyword evidence="3" id="KW-0255">Endonuclease</keyword>
<keyword evidence="3" id="KW-0540">Nuclease</keyword>
<dbReference type="InterPro" id="IPR003615">
    <property type="entry name" value="HNH_nuc"/>
</dbReference>
<evidence type="ECO:0000256" key="1">
    <source>
        <dbReference type="SAM" id="MobiDB-lite"/>
    </source>
</evidence>
<comment type="caution">
    <text evidence="3">The sequence shown here is derived from an EMBL/GenBank/DDBJ whole genome shotgun (WGS) entry which is preliminary data.</text>
</comment>
<sequence length="546" mass="58115">MTQIACAVPSYGYATGRDGDSPYVWPGEFIEESAPALWFDDGLDVDVSHLEVSPGPRSAAALAATSPASLDDDGLLTAIGAWRRLGSWAKAGELAAVAALLEKRTRCGGGVQAFESAVSEIQLELTLTGWGAARLLELACPLADKLPGTLDALRQGLIDEAKARVIAQAVDGVVDATAARLMERRVLPEAPRQTTGQLRSAAQRALIEVDPGAAERRRVNAEAGRRVELRATDGHTADLCGRDLPADRALAADNRITALARALKTDGSSHSLTFLRAQVFLDLLLGTGPTPSRPPASDLPDTGRIDEAGDIDPADQWVGTHRANQPAAPYAADRPAGAGVAGTVHLIVQLHTLLGMAEWPGEVPGYGAVPASVARAIAATATGRRWCYTVIDQSRCAVGHGHIPPPHDGGETMSREALADLITAHLGGLETRPGCGHGPDSVDDPDDRHTQGSYRPPGALRHRVETRDRTCRFPTCRRPAEACDLDHTVPYDEGGTTCDCNLAPLCRKHHRLKQSAEWTLLHPEPGRLVWVTPAGRKYFVSPDPYV</sequence>
<evidence type="ECO:0000313" key="3">
    <source>
        <dbReference type="EMBL" id="GAA4637258.1"/>
    </source>
</evidence>
<dbReference type="Proteomes" id="UP001501442">
    <property type="component" value="Unassembled WGS sequence"/>
</dbReference>
<dbReference type="RefSeq" id="WP_345440249.1">
    <property type="nucleotide sequence ID" value="NZ_BAABHK010000019.1"/>
</dbReference>
<feature type="domain" description="HNH nuclease" evidence="2">
    <location>
        <begin position="459"/>
        <end position="511"/>
    </location>
</feature>
<keyword evidence="3" id="KW-0378">Hydrolase</keyword>
<feature type="region of interest" description="Disordered" evidence="1">
    <location>
        <begin position="430"/>
        <end position="458"/>
    </location>
</feature>
<feature type="region of interest" description="Disordered" evidence="1">
    <location>
        <begin position="289"/>
        <end position="317"/>
    </location>
</feature>
<reference evidence="4" key="1">
    <citation type="journal article" date="2019" name="Int. J. Syst. Evol. Microbiol.">
        <title>The Global Catalogue of Microorganisms (GCM) 10K type strain sequencing project: providing services to taxonomists for standard genome sequencing and annotation.</title>
        <authorList>
            <consortium name="The Broad Institute Genomics Platform"/>
            <consortium name="The Broad Institute Genome Sequencing Center for Infectious Disease"/>
            <person name="Wu L."/>
            <person name="Ma J."/>
        </authorList>
    </citation>
    <scope>NUCLEOTIDE SEQUENCE [LARGE SCALE GENOMIC DNA]</scope>
    <source>
        <strain evidence="4">JCM 17939</strain>
    </source>
</reference>
<dbReference type="EMBL" id="BAABHK010000019">
    <property type="protein sequence ID" value="GAA4637258.1"/>
    <property type="molecule type" value="Genomic_DNA"/>
</dbReference>
<accession>A0ABP8USQ3</accession>
<dbReference type="InterPro" id="IPR003870">
    <property type="entry name" value="DUF222"/>
</dbReference>
<protein>
    <submittedName>
        <fullName evidence="3">HNH endonuclease signature motif containing protein</fullName>
    </submittedName>
</protein>
<dbReference type="CDD" id="cd00085">
    <property type="entry name" value="HNHc"/>
    <property type="match status" value="1"/>
</dbReference>
<evidence type="ECO:0000259" key="2">
    <source>
        <dbReference type="SMART" id="SM00507"/>
    </source>
</evidence>